<reference evidence="2" key="1">
    <citation type="journal article" date="2014" name="Int. J. Syst. Evol. Microbiol.">
        <title>Complete genome sequence of Corynebacterium casei LMG S-19264T (=DSM 44701T), isolated from a smear-ripened cheese.</title>
        <authorList>
            <consortium name="US DOE Joint Genome Institute (JGI-PGF)"/>
            <person name="Walter F."/>
            <person name="Albersmeier A."/>
            <person name="Kalinowski J."/>
            <person name="Ruckert C."/>
        </authorList>
    </citation>
    <scope>NUCLEOTIDE SEQUENCE</scope>
    <source>
        <strain evidence="2">JCM 4784</strain>
    </source>
</reference>
<sequence length="393" mass="41969">MDSPYLAFFADLRTDTPVDVLPLHGLEFDDYIGRPGSLSATLPVPNRRMAARVRQLVEGRTAVYLERGGQVCWGGIVWTLTPAMDEQGLVTVALQAATFDSYAARRRIRRTLAFTATDDVTIVRRLWEHIQEAPGGDIGVGYAPAPPGTPRTVTYHDGEETVVEEAVAELAATDPGFEYLVSVHRDPATGRRAKRLLFGVPRLDLGEGTTVLDLPGDVLTYSFPRDATRGGTTARARGGTPEGATGPVVSDEHVAQALIDGGFPRLDTTSDHGNVTDKATLNALARAELAALGGPVVVPAVRVRLDADTTPLLLGTTVRLRIHDVWFSPGLDATYRVVGVKVTAPERGRGESAELFLEGLEGRGAAAGQGVAERAPASPARQEHTDRDGQEAD</sequence>
<feature type="region of interest" description="Disordered" evidence="1">
    <location>
        <begin position="229"/>
        <end position="248"/>
    </location>
</feature>
<accession>A0A919DIM0</accession>
<evidence type="ECO:0008006" key="4">
    <source>
        <dbReference type="Google" id="ProtNLM"/>
    </source>
</evidence>
<comment type="caution">
    <text evidence="2">The sequence shown here is derived from an EMBL/GenBank/DDBJ whole genome shotgun (WGS) entry which is preliminary data.</text>
</comment>
<dbReference type="EMBL" id="BNBT01000013">
    <property type="protein sequence ID" value="GHE46145.1"/>
    <property type="molecule type" value="Genomic_DNA"/>
</dbReference>
<dbReference type="AlphaFoldDB" id="A0A919DIM0"/>
<protein>
    <recommendedName>
        <fullName evidence="4">Minor tail protein</fullName>
    </recommendedName>
</protein>
<feature type="compositionally biased region" description="Low complexity" evidence="1">
    <location>
        <begin position="229"/>
        <end position="247"/>
    </location>
</feature>
<organism evidence="2 3">
    <name type="scientific">Streptomyces longispororuber</name>
    <dbReference type="NCBI Taxonomy" id="68230"/>
    <lineage>
        <taxon>Bacteria</taxon>
        <taxon>Bacillati</taxon>
        <taxon>Actinomycetota</taxon>
        <taxon>Actinomycetes</taxon>
        <taxon>Kitasatosporales</taxon>
        <taxon>Streptomycetaceae</taxon>
        <taxon>Streptomyces</taxon>
    </lineage>
</organism>
<keyword evidence="3" id="KW-1185">Reference proteome</keyword>
<dbReference type="RefSeq" id="WP_229925452.1">
    <property type="nucleotide sequence ID" value="NZ_BNBT01000013.1"/>
</dbReference>
<evidence type="ECO:0000256" key="1">
    <source>
        <dbReference type="SAM" id="MobiDB-lite"/>
    </source>
</evidence>
<evidence type="ECO:0000313" key="2">
    <source>
        <dbReference type="EMBL" id="GHE46145.1"/>
    </source>
</evidence>
<feature type="region of interest" description="Disordered" evidence="1">
    <location>
        <begin position="366"/>
        <end position="393"/>
    </location>
</feature>
<name>A0A919DIM0_9ACTN</name>
<gene>
    <name evidence="2" type="ORF">GCM10018785_14850</name>
</gene>
<proteinExistence type="predicted"/>
<evidence type="ECO:0000313" key="3">
    <source>
        <dbReference type="Proteomes" id="UP000608024"/>
    </source>
</evidence>
<feature type="compositionally biased region" description="Basic and acidic residues" evidence="1">
    <location>
        <begin position="381"/>
        <end position="393"/>
    </location>
</feature>
<dbReference type="Proteomes" id="UP000608024">
    <property type="component" value="Unassembled WGS sequence"/>
</dbReference>
<reference evidence="2" key="2">
    <citation type="submission" date="2020-09" db="EMBL/GenBank/DDBJ databases">
        <authorList>
            <person name="Sun Q."/>
            <person name="Ohkuma M."/>
        </authorList>
    </citation>
    <scope>NUCLEOTIDE SEQUENCE</scope>
    <source>
        <strain evidence="2">JCM 4784</strain>
    </source>
</reference>